<proteinExistence type="predicted"/>
<evidence type="ECO:0008006" key="4">
    <source>
        <dbReference type="Google" id="ProtNLM"/>
    </source>
</evidence>
<feature type="transmembrane region" description="Helical" evidence="1">
    <location>
        <begin position="17"/>
        <end position="39"/>
    </location>
</feature>
<feature type="transmembrane region" description="Helical" evidence="1">
    <location>
        <begin position="51"/>
        <end position="68"/>
    </location>
</feature>
<protein>
    <recommendedName>
        <fullName evidence="4">PH domain-containing protein</fullName>
    </recommendedName>
</protein>
<organism evidence="2 3">
    <name type="scientific">Kineosporia corallincola</name>
    <dbReference type="NCBI Taxonomy" id="2835133"/>
    <lineage>
        <taxon>Bacteria</taxon>
        <taxon>Bacillati</taxon>
        <taxon>Actinomycetota</taxon>
        <taxon>Actinomycetes</taxon>
        <taxon>Kineosporiales</taxon>
        <taxon>Kineosporiaceae</taxon>
        <taxon>Kineosporia</taxon>
    </lineage>
</organism>
<accession>A0ABS5TAN0</accession>
<comment type="caution">
    <text evidence="2">The sequence shown here is derived from an EMBL/GenBank/DDBJ whole genome shotgun (WGS) entry which is preliminary data.</text>
</comment>
<gene>
    <name evidence="2" type="ORF">KIH74_04230</name>
</gene>
<reference evidence="2 3" key="1">
    <citation type="submission" date="2021-05" db="EMBL/GenBank/DDBJ databases">
        <title>Kineosporia and Streptomyces sp. nov. two new marine actinobacteria isolated from Coral.</title>
        <authorList>
            <person name="Buangrab K."/>
            <person name="Sutthacheep M."/>
            <person name="Yeemin T."/>
            <person name="Harunari E."/>
            <person name="Igarashi Y."/>
            <person name="Kanchanasin P."/>
            <person name="Tanasupawat S."/>
            <person name="Phongsopitanun W."/>
        </authorList>
    </citation>
    <scope>NUCLEOTIDE SEQUENCE [LARGE SCALE GENOMIC DNA]</scope>
    <source>
        <strain evidence="2 3">J2-2</strain>
    </source>
</reference>
<keyword evidence="1" id="KW-0812">Transmembrane</keyword>
<evidence type="ECO:0000313" key="2">
    <source>
        <dbReference type="EMBL" id="MBT0768115.1"/>
    </source>
</evidence>
<dbReference type="EMBL" id="JAHBAY010000001">
    <property type="protein sequence ID" value="MBT0768115.1"/>
    <property type="molecule type" value="Genomic_DNA"/>
</dbReference>
<name>A0ABS5TAN0_9ACTN</name>
<keyword evidence="1" id="KW-0472">Membrane</keyword>
<evidence type="ECO:0000256" key="1">
    <source>
        <dbReference type="SAM" id="Phobius"/>
    </source>
</evidence>
<keyword evidence="3" id="KW-1185">Reference proteome</keyword>
<evidence type="ECO:0000313" key="3">
    <source>
        <dbReference type="Proteomes" id="UP001197247"/>
    </source>
</evidence>
<sequence length="151" mass="16115">MLAAQDLGSPYRRAGRAAVLALVCLALIVVVTVLGMSIFDDIPFLRGVGQIANLFLIVGMLLSVASAARTFTRGYHAYYVYDGGFVVRGRDVRGVAWSRVSELRVIGTGASAQYLLTSSLGKLLIGKPEDGSVAFREAVLEAMARHGRAVL</sequence>
<dbReference type="Proteomes" id="UP001197247">
    <property type="component" value="Unassembled WGS sequence"/>
</dbReference>
<dbReference type="RefSeq" id="WP_214154369.1">
    <property type="nucleotide sequence ID" value="NZ_JAHBAY010000001.1"/>
</dbReference>
<keyword evidence="1" id="KW-1133">Transmembrane helix</keyword>